<evidence type="ECO:0000313" key="1">
    <source>
        <dbReference type="EMBL" id="GAA3577844.1"/>
    </source>
</evidence>
<reference evidence="2" key="1">
    <citation type="journal article" date="2019" name="Int. J. Syst. Evol. Microbiol.">
        <title>The Global Catalogue of Microorganisms (GCM) 10K type strain sequencing project: providing services to taxonomists for standard genome sequencing and annotation.</title>
        <authorList>
            <consortium name="The Broad Institute Genomics Platform"/>
            <consortium name="The Broad Institute Genome Sequencing Center for Infectious Disease"/>
            <person name="Wu L."/>
            <person name="Ma J."/>
        </authorList>
    </citation>
    <scope>NUCLEOTIDE SEQUENCE [LARGE SCALE GENOMIC DNA]</scope>
    <source>
        <strain evidence="2">JCM 16540</strain>
    </source>
</reference>
<organism evidence="1 2">
    <name type="scientific">Microlunatus spumicola</name>
    <dbReference type="NCBI Taxonomy" id="81499"/>
    <lineage>
        <taxon>Bacteria</taxon>
        <taxon>Bacillati</taxon>
        <taxon>Actinomycetota</taxon>
        <taxon>Actinomycetes</taxon>
        <taxon>Propionibacteriales</taxon>
        <taxon>Propionibacteriaceae</taxon>
        <taxon>Microlunatus</taxon>
    </lineage>
</organism>
<dbReference type="Pfam" id="PF00702">
    <property type="entry name" value="Hydrolase"/>
    <property type="match status" value="1"/>
</dbReference>
<dbReference type="PANTHER" id="PTHR43434:SF1">
    <property type="entry name" value="PHOSPHOGLYCOLATE PHOSPHATASE"/>
    <property type="match status" value="1"/>
</dbReference>
<dbReference type="Gene3D" id="1.10.150.240">
    <property type="entry name" value="Putative phosphatase, domain 2"/>
    <property type="match status" value="1"/>
</dbReference>
<sequence length="245" mass="26376">MPTPEVDRLRTARVVLCDADGNLFPSEEPAFVASVEVTNRFLAEHGVHRRYGAEELRLAVTGMSYRVVLATLAREHGLPTPAPAELEEWVRQEKVAVTAHLRRELRPDPDVLGPLTELAGHRGLAAVSSSADDRIAACFEVTGMAGWFPPERRFSAEDSLPVPTSKPDPAIYLYALHALGLPATEAVAVEDSGTGATSAVAAGIPTIGNLQFVQPAERKERRQVLTDVGVTAIVETWAEVVDLLG</sequence>
<keyword evidence="2" id="KW-1185">Reference proteome</keyword>
<dbReference type="InterPro" id="IPR023198">
    <property type="entry name" value="PGP-like_dom2"/>
</dbReference>
<dbReference type="Proteomes" id="UP001500767">
    <property type="component" value="Unassembled WGS sequence"/>
</dbReference>
<accession>A0ABP6Y5V3</accession>
<dbReference type="InterPro" id="IPR050155">
    <property type="entry name" value="HAD-like_hydrolase_sf"/>
</dbReference>
<gene>
    <name evidence="1" type="primary">yieH</name>
    <name evidence="1" type="ORF">GCM10022197_38970</name>
</gene>
<dbReference type="NCBIfam" id="TIGR01509">
    <property type="entry name" value="HAD-SF-IA-v3"/>
    <property type="match status" value="1"/>
</dbReference>
<dbReference type="SFLD" id="SFLDG01129">
    <property type="entry name" value="C1.5:_HAD__Beta-PGM__Phosphata"/>
    <property type="match status" value="1"/>
</dbReference>
<dbReference type="InterPro" id="IPR006439">
    <property type="entry name" value="HAD-SF_hydro_IA"/>
</dbReference>
<dbReference type="InterPro" id="IPR036412">
    <property type="entry name" value="HAD-like_sf"/>
</dbReference>
<dbReference type="SUPFAM" id="SSF56784">
    <property type="entry name" value="HAD-like"/>
    <property type="match status" value="1"/>
</dbReference>
<comment type="caution">
    <text evidence="1">The sequence shown here is derived from an EMBL/GenBank/DDBJ whole genome shotgun (WGS) entry which is preliminary data.</text>
</comment>
<proteinExistence type="predicted"/>
<dbReference type="EMBL" id="BAAAYR010000005">
    <property type="protein sequence ID" value="GAA3577844.1"/>
    <property type="molecule type" value="Genomic_DNA"/>
</dbReference>
<evidence type="ECO:0000313" key="2">
    <source>
        <dbReference type="Proteomes" id="UP001500767"/>
    </source>
</evidence>
<dbReference type="PANTHER" id="PTHR43434">
    <property type="entry name" value="PHOSPHOGLYCOLATE PHOSPHATASE"/>
    <property type="match status" value="1"/>
</dbReference>
<name>A0ABP6Y5V3_9ACTN</name>
<protein>
    <submittedName>
        <fullName evidence="1">6-phosphogluconate phosphatase</fullName>
    </submittedName>
</protein>
<dbReference type="RefSeq" id="WP_204911279.1">
    <property type="nucleotide sequence ID" value="NZ_BAAAYR010000005.1"/>
</dbReference>
<dbReference type="InterPro" id="IPR023214">
    <property type="entry name" value="HAD_sf"/>
</dbReference>
<dbReference type="SFLD" id="SFLDS00003">
    <property type="entry name" value="Haloacid_Dehalogenase"/>
    <property type="match status" value="1"/>
</dbReference>
<dbReference type="Gene3D" id="3.40.50.1000">
    <property type="entry name" value="HAD superfamily/HAD-like"/>
    <property type="match status" value="1"/>
</dbReference>